<evidence type="ECO:0000259" key="2">
    <source>
        <dbReference type="PROSITE" id="PS50966"/>
    </source>
</evidence>
<comment type="caution">
    <text evidence="3">The sequence shown here is derived from an EMBL/GenBank/DDBJ whole genome shotgun (WGS) entry which is preliminary data.</text>
</comment>
<organism evidence="3 4">
    <name type="scientific">Synechocystis salina LEGE 00031</name>
    <dbReference type="NCBI Taxonomy" id="1828736"/>
    <lineage>
        <taxon>Bacteria</taxon>
        <taxon>Bacillati</taxon>
        <taxon>Cyanobacteriota</taxon>
        <taxon>Cyanophyceae</taxon>
        <taxon>Synechococcales</taxon>
        <taxon>Merismopediaceae</taxon>
        <taxon>Synechocystis</taxon>
    </lineage>
</organism>
<evidence type="ECO:0000313" key="4">
    <source>
        <dbReference type="Proteomes" id="UP000658720"/>
    </source>
</evidence>
<keyword evidence="1" id="KW-0479">Metal-binding</keyword>
<evidence type="ECO:0000256" key="1">
    <source>
        <dbReference type="PROSITE-ProRule" id="PRU00325"/>
    </source>
</evidence>
<feature type="domain" description="SWIM-type" evidence="2">
    <location>
        <begin position="53"/>
        <end position="90"/>
    </location>
</feature>
<keyword evidence="1" id="KW-0863">Zinc-finger</keyword>
<dbReference type="PROSITE" id="PS50966">
    <property type="entry name" value="ZF_SWIM"/>
    <property type="match status" value="1"/>
</dbReference>
<dbReference type="Proteomes" id="UP000658720">
    <property type="component" value="Unassembled WGS sequence"/>
</dbReference>
<keyword evidence="4" id="KW-1185">Reference proteome</keyword>
<dbReference type="RefSeq" id="WP_194019161.1">
    <property type="nucleotide sequence ID" value="NZ_JADEVV010000010.1"/>
</dbReference>
<sequence>MTDLPQISEQHIADCSTSQSFQRGADYFQQGAVESLIKRANLITAQVRGSYIYDVCINFEGNNVISTQCSCPYKYGDWCKHIVATLLNVCRCPHTVQERPSLPELLGDLDKEKIIEIMIALVGKEPKLLNKIEKIVRKQYIKKVENNILIDTNYYRGQIRDAIRETEIMVSEYWEGEDESELPCEEIVDLIDEVRDLGLGERLGEAIAALTVITETCVREWPALYEYGIYGYDIYDQISELWAELILAADFSDLERGKLSRSLKKWRERGEPDYDLATLAIAEMWELPALRKVLAAPGQRVNLTPEEQESLDTPLLAVRLEVLKKQKKYEEYLALAMAAGAITNFLRMLAYLDRVEEVMANADQIENGQQALQIAEGLVEVGAMAEAITIARLGLTLKGEDNYDYELLKLIAELARETEQPELYLASLLKAVQVRPCLADFHQLVKIAGEDWQFLKDDLFEHLLNLDDDWSYSTKAERIRIFLASDYVRGAMVLASQLDRWEQELLRQVMLLALKSNPQWVIDNGVPRAEEIMDSAQSKYYDRAAELLALVKKGYEAMDRSPEWQNYLGQLMKAHSRKRNLIPLLQGL</sequence>
<evidence type="ECO:0000313" key="3">
    <source>
        <dbReference type="EMBL" id="MBE9253275.1"/>
    </source>
</evidence>
<accession>A0ABR9VPL2</accession>
<dbReference type="Pfam" id="PF04434">
    <property type="entry name" value="SWIM"/>
    <property type="match status" value="1"/>
</dbReference>
<keyword evidence="1" id="KW-0862">Zinc</keyword>
<name>A0ABR9VPL2_9SYNC</name>
<reference evidence="3 4" key="1">
    <citation type="submission" date="2020-10" db="EMBL/GenBank/DDBJ databases">
        <authorList>
            <person name="Castelo-Branco R."/>
            <person name="Eusebio N."/>
            <person name="Adriana R."/>
            <person name="Vieira A."/>
            <person name="Brugerolle De Fraissinette N."/>
            <person name="Rezende De Castro R."/>
            <person name="Schneider M.P."/>
            <person name="Vasconcelos V."/>
            <person name="Leao P.N."/>
        </authorList>
    </citation>
    <scope>NUCLEOTIDE SEQUENCE [LARGE SCALE GENOMIC DNA]</scope>
    <source>
        <strain evidence="3 4">LEGE 00031</strain>
    </source>
</reference>
<protein>
    <submittedName>
        <fullName evidence="3">SWIM zinc finger domain-containing protein</fullName>
    </submittedName>
</protein>
<dbReference type="EMBL" id="JADEVV010000010">
    <property type="protein sequence ID" value="MBE9253275.1"/>
    <property type="molecule type" value="Genomic_DNA"/>
</dbReference>
<dbReference type="InterPro" id="IPR007527">
    <property type="entry name" value="Znf_SWIM"/>
</dbReference>
<gene>
    <name evidence="3" type="ORF">IQ217_05235</name>
</gene>
<proteinExistence type="predicted"/>